<evidence type="ECO:0000256" key="1">
    <source>
        <dbReference type="ARBA" id="ARBA00008271"/>
    </source>
</evidence>
<accession>A0A2Z6C5H5</accession>
<evidence type="ECO:0000313" key="6">
    <source>
        <dbReference type="EMBL" id="BBD50890.1"/>
    </source>
</evidence>
<dbReference type="EMBL" id="MH797002">
    <property type="protein sequence ID" value="AYW35473.1"/>
    <property type="molecule type" value="Genomic_DNA"/>
</dbReference>
<evidence type="ECO:0000256" key="3">
    <source>
        <dbReference type="ARBA" id="ARBA00023015"/>
    </source>
</evidence>
<reference evidence="5" key="2">
    <citation type="submission" date="2018-08" db="EMBL/GenBank/DDBJ databases">
        <title>Genetic characterization of an alphabaculovirus causing tiger band disease in the oak tasar silkworm, Antheraea proylei.</title>
        <authorList>
            <person name="Tourangbam S."/>
            <person name="Malcolm F.J."/>
            <person name="Luikham R."/>
            <person name="Kshetrimayum M."/>
            <person name="Yumnam R."/>
            <person name="Rajkumari L."/>
        </authorList>
    </citation>
    <scope>NUCLEOTIDE SEQUENCE</scope>
    <source>
        <strain evidence="5">TkhulenIBD</strain>
    </source>
</reference>
<evidence type="ECO:0000313" key="5">
    <source>
        <dbReference type="EMBL" id="AYW35473.1"/>
    </source>
</evidence>
<comment type="similarity">
    <text evidence="1">Belongs to the baculoviridae LEF-11 family.</text>
</comment>
<evidence type="ECO:0000256" key="2">
    <source>
        <dbReference type="ARBA" id="ARBA00017118"/>
    </source>
</evidence>
<dbReference type="EMBL" id="LC375539">
    <property type="protein sequence ID" value="BBD50890.1"/>
    <property type="molecule type" value="Genomic_DNA"/>
</dbReference>
<reference evidence="6" key="1">
    <citation type="submission" date="2018-03" db="EMBL/GenBank/DDBJ databases">
        <title>Whole genome comparison of nucleopolyhedroviruses isolated from saturniine wild silkworms in Asian countries.</title>
        <authorList>
            <person name="Sasaki K."/>
            <person name="Kajiura Z."/>
            <person name="Ponnuvel K.M."/>
            <person name="Kobayashi J."/>
        </authorList>
    </citation>
    <scope>NUCLEOTIDE SEQUENCE</scope>
    <source>
        <strain evidence="6">Manipur</strain>
    </source>
</reference>
<protein>
    <recommendedName>
        <fullName evidence="2">Late expression factor 11</fullName>
    </recommendedName>
</protein>
<name>A0A2Z6C5H5_NPVAP</name>
<dbReference type="GO" id="GO:0019058">
    <property type="term" value="P:viral life cycle"/>
    <property type="evidence" value="ECO:0007669"/>
    <property type="project" value="InterPro"/>
</dbReference>
<dbReference type="GO" id="GO:0006355">
    <property type="term" value="P:regulation of DNA-templated transcription"/>
    <property type="evidence" value="ECO:0007669"/>
    <property type="project" value="InterPro"/>
</dbReference>
<dbReference type="InterPro" id="IPR009429">
    <property type="entry name" value="Baculo_LEF-11"/>
</dbReference>
<dbReference type="Pfam" id="PF06385">
    <property type="entry name" value="Baculo_LEF-11"/>
    <property type="match status" value="1"/>
</dbReference>
<proteinExistence type="inferred from homology"/>
<keyword evidence="4" id="KW-0804">Transcription</keyword>
<keyword evidence="3" id="KW-0805">Transcription regulation</keyword>
<evidence type="ECO:0000256" key="4">
    <source>
        <dbReference type="ARBA" id="ARBA00023163"/>
    </source>
</evidence>
<organism evidence="6">
    <name type="scientific">Antheraea proylei nucleopolyhedrovirus</name>
    <dbReference type="NCBI Taxonomy" id="2126611"/>
    <lineage>
        <taxon>Viruses</taxon>
        <taxon>Viruses incertae sedis</taxon>
        <taxon>Naldaviricetes</taxon>
        <taxon>Lefavirales</taxon>
        <taxon>Baculoviridae</taxon>
        <taxon>Alphabaculovirus</taxon>
        <taxon>Alphabaculovirus anpernyi</taxon>
    </lineage>
</organism>
<gene>
    <name evidence="6" type="primary">lef-11</name>
</gene>
<sequence>MTNSGDCLTRSELHALWGEAINTLKRTLQIRNVHAHLLEDDAADVKEYIRANLSRFTVITGKCFKRKVCHHHKRVTRTLHLQKSLVQEYVSSVTDVYRAAKWQICPKQ</sequence>